<dbReference type="RefSeq" id="WP_144642977.1">
    <property type="nucleotide sequence ID" value="NZ_BNAX01000006.1"/>
</dbReference>
<dbReference type="Pfam" id="PF12697">
    <property type="entry name" value="Abhydrolase_6"/>
    <property type="match status" value="1"/>
</dbReference>
<keyword evidence="2" id="KW-0378">Hydrolase</keyword>
<accession>A0A558A209</accession>
<dbReference type="PANTHER" id="PTHR43798:SF33">
    <property type="entry name" value="HYDROLASE, PUTATIVE (AFU_ORTHOLOGUE AFUA_2G14860)-RELATED"/>
    <property type="match status" value="1"/>
</dbReference>
<dbReference type="Proteomes" id="UP000318578">
    <property type="component" value="Unassembled WGS sequence"/>
</dbReference>
<evidence type="ECO:0000259" key="1">
    <source>
        <dbReference type="Pfam" id="PF12697"/>
    </source>
</evidence>
<evidence type="ECO:0000313" key="2">
    <source>
        <dbReference type="EMBL" id="TVT18293.1"/>
    </source>
</evidence>
<dbReference type="SUPFAM" id="SSF53474">
    <property type="entry name" value="alpha/beta-Hydrolases"/>
    <property type="match status" value="1"/>
</dbReference>
<dbReference type="GO" id="GO:0016020">
    <property type="term" value="C:membrane"/>
    <property type="evidence" value="ECO:0007669"/>
    <property type="project" value="TreeGrafter"/>
</dbReference>
<proteinExistence type="predicted"/>
<name>A0A558A209_9PSEU</name>
<reference evidence="2 3" key="1">
    <citation type="submission" date="2019-07" db="EMBL/GenBank/DDBJ databases">
        <title>New species of Amycolatopsis and Streptomyces.</title>
        <authorList>
            <person name="Duangmal K."/>
            <person name="Teo W.F.A."/>
            <person name="Lipun K."/>
        </authorList>
    </citation>
    <scope>NUCLEOTIDE SEQUENCE [LARGE SCALE GENOMIC DNA]</scope>
    <source>
        <strain evidence="2 3">JCM 30562</strain>
    </source>
</reference>
<gene>
    <name evidence="2" type="ORF">FNH06_28350</name>
</gene>
<dbReference type="OrthoDB" id="9802489at2"/>
<sequence>MTLYAHRTGTSGRPVVLLHPLALSGAVWDPVARFLGGTHQVLALDARGHGQSPWDGKDFTVEDMAADAAEVIEGFDAGPADVIGLSMGGSTALVLAATRPDLVHNLVLADGTACYGPDREQVWAERAERAVSVPRVKQLEFQRDRWFAEQFREQHPEEVERVCDIFLATDSQAHAAACRALGALDATSLLGEVRAETLVLVGEEDYATPPEMARELAAGIKGAQLRVLERTRHLSLLERADLWPDVATHLGS</sequence>
<evidence type="ECO:0000313" key="3">
    <source>
        <dbReference type="Proteomes" id="UP000318578"/>
    </source>
</evidence>
<dbReference type="PRINTS" id="PR00111">
    <property type="entry name" value="ABHYDROLASE"/>
</dbReference>
<dbReference type="InterPro" id="IPR000073">
    <property type="entry name" value="AB_hydrolase_1"/>
</dbReference>
<keyword evidence="3" id="KW-1185">Reference proteome</keyword>
<feature type="domain" description="AB hydrolase-1" evidence="1">
    <location>
        <begin position="15"/>
        <end position="241"/>
    </location>
</feature>
<dbReference type="Gene3D" id="3.40.50.1820">
    <property type="entry name" value="alpha/beta hydrolase"/>
    <property type="match status" value="1"/>
</dbReference>
<dbReference type="GO" id="GO:0046464">
    <property type="term" value="P:acylglycerol catabolic process"/>
    <property type="evidence" value="ECO:0007669"/>
    <property type="project" value="TreeGrafter"/>
</dbReference>
<dbReference type="AlphaFoldDB" id="A0A558A209"/>
<comment type="caution">
    <text evidence="2">The sequence shown here is derived from an EMBL/GenBank/DDBJ whole genome shotgun (WGS) entry which is preliminary data.</text>
</comment>
<organism evidence="2 3">
    <name type="scientific">Amycolatopsis acidiphila</name>
    <dbReference type="NCBI Taxonomy" id="715473"/>
    <lineage>
        <taxon>Bacteria</taxon>
        <taxon>Bacillati</taxon>
        <taxon>Actinomycetota</taxon>
        <taxon>Actinomycetes</taxon>
        <taxon>Pseudonocardiales</taxon>
        <taxon>Pseudonocardiaceae</taxon>
        <taxon>Amycolatopsis</taxon>
    </lineage>
</organism>
<dbReference type="EMBL" id="VJZA01000063">
    <property type="protein sequence ID" value="TVT18293.1"/>
    <property type="molecule type" value="Genomic_DNA"/>
</dbReference>
<dbReference type="PANTHER" id="PTHR43798">
    <property type="entry name" value="MONOACYLGLYCEROL LIPASE"/>
    <property type="match status" value="1"/>
</dbReference>
<dbReference type="InterPro" id="IPR029058">
    <property type="entry name" value="AB_hydrolase_fold"/>
</dbReference>
<dbReference type="InterPro" id="IPR050266">
    <property type="entry name" value="AB_hydrolase_sf"/>
</dbReference>
<dbReference type="GO" id="GO:0047372">
    <property type="term" value="F:monoacylglycerol lipase activity"/>
    <property type="evidence" value="ECO:0007669"/>
    <property type="project" value="TreeGrafter"/>
</dbReference>
<protein>
    <submittedName>
        <fullName evidence="2">Alpha/beta fold hydrolase</fullName>
    </submittedName>
</protein>